<feature type="transmembrane region" description="Helical" evidence="1">
    <location>
        <begin position="38"/>
        <end position="62"/>
    </location>
</feature>
<dbReference type="RefSeq" id="WP_082625346.1">
    <property type="nucleotide sequence ID" value="NZ_CP042593.1"/>
</dbReference>
<organism evidence="2 3">
    <name type="scientific">Cytobacillus dafuensis</name>
    <name type="common">Bacillus dafuensis</name>
    <dbReference type="NCBI Taxonomy" id="1742359"/>
    <lineage>
        <taxon>Bacteria</taxon>
        <taxon>Bacillati</taxon>
        <taxon>Bacillota</taxon>
        <taxon>Bacilli</taxon>
        <taxon>Bacillales</taxon>
        <taxon>Bacillaceae</taxon>
        <taxon>Cytobacillus</taxon>
    </lineage>
</organism>
<accession>A0A5B8Z202</accession>
<keyword evidence="3" id="KW-1185">Reference proteome</keyword>
<proteinExistence type="predicted"/>
<name>A0A5B8Z202_CYTDA</name>
<dbReference type="Proteomes" id="UP000321555">
    <property type="component" value="Chromosome"/>
</dbReference>
<sequence>MKVKNFNTIRRIVRLIIVGFVLPMLVLIASFLLGAKGIILNIIMLLAISYMYLFLISGLFNLTPKKNKFSGKLNLYEWMDDLSDYDERLQYVVTNQILKRNTLDNLSNIKESIMIVTKRNKEKLRLYKAFYSQQSKETPEELYLKTSITFLIPFMIFVIRDYIPKIEQFDLLSFFFVLLIIFITIAIISDRLNYNKKRTSLILEIIDICIEEIEELEKDRNS</sequence>
<keyword evidence="1" id="KW-0472">Membrane</keyword>
<evidence type="ECO:0000256" key="1">
    <source>
        <dbReference type="SAM" id="Phobius"/>
    </source>
</evidence>
<feature type="transmembrane region" description="Helical" evidence="1">
    <location>
        <begin position="171"/>
        <end position="188"/>
    </location>
</feature>
<protein>
    <submittedName>
        <fullName evidence="2">Uncharacterized protein</fullName>
    </submittedName>
</protein>
<keyword evidence="1" id="KW-0812">Transmembrane</keyword>
<evidence type="ECO:0000313" key="2">
    <source>
        <dbReference type="EMBL" id="QED46881.1"/>
    </source>
</evidence>
<feature type="transmembrane region" description="Helical" evidence="1">
    <location>
        <begin position="142"/>
        <end position="159"/>
    </location>
</feature>
<feature type="transmembrane region" description="Helical" evidence="1">
    <location>
        <begin position="12"/>
        <end position="32"/>
    </location>
</feature>
<gene>
    <name evidence="2" type="ORF">FSZ17_06135</name>
</gene>
<dbReference type="EMBL" id="CP042593">
    <property type="protein sequence ID" value="QED46881.1"/>
    <property type="molecule type" value="Genomic_DNA"/>
</dbReference>
<keyword evidence="1" id="KW-1133">Transmembrane helix</keyword>
<dbReference type="KEGG" id="bda:FSZ17_06135"/>
<reference evidence="3" key="1">
    <citation type="submission" date="2019-08" db="EMBL/GenBank/DDBJ databases">
        <authorList>
            <person name="Zheng X."/>
        </authorList>
    </citation>
    <scope>NUCLEOTIDE SEQUENCE [LARGE SCALE GENOMIC DNA]</scope>
    <source>
        <strain evidence="3">FJAT-25496</strain>
    </source>
</reference>
<dbReference type="AlphaFoldDB" id="A0A5B8Z202"/>
<evidence type="ECO:0000313" key="3">
    <source>
        <dbReference type="Proteomes" id="UP000321555"/>
    </source>
</evidence>